<dbReference type="InterPro" id="IPR011467">
    <property type="entry name" value="DUF1573"/>
</dbReference>
<dbReference type="EMBL" id="CP037421">
    <property type="protein sequence ID" value="QDT30647.1"/>
    <property type="molecule type" value="Genomic_DNA"/>
</dbReference>
<dbReference type="Pfam" id="PF07610">
    <property type="entry name" value="DUF1573"/>
    <property type="match status" value="1"/>
</dbReference>
<protein>
    <submittedName>
        <fullName evidence="1">Uncharacterized protein</fullName>
    </submittedName>
</protein>
<gene>
    <name evidence="1" type="ORF">Enr10x_60150</name>
</gene>
<dbReference type="AlphaFoldDB" id="A0A518AG53"/>
<evidence type="ECO:0000313" key="1">
    <source>
        <dbReference type="EMBL" id="QDT30647.1"/>
    </source>
</evidence>
<sequence>MPSGIQPWTLFVIAIAILTGAVDAAEPQQPAPRSISEREFRAAYTVAMKKFKAAYQNIQCKARCRYALDDPNDLTRKTRYDFAAHLLMKGDSAVTIQNYAKETPRGGTDNSQVACATSHYVFELHKTRRNHLYQLNYFTRTPDRVARTRLILGNDVDVYLCAGSFMYHNPFEEIMNKPSFTVVKLERMAANPPGTDDRVALDFKLTNDPWSISGGHIVFAPQLNWAVLEYRYRCDYSDTNYSIYTGRNTFSSPRKNAIPVPVSCELEAVHHHSGMQPIRERHTAQLTDFSLGTVDDAVFRLSHYGLSDVPLAKSTATTGKQIVVSRCELKDIPANEASRQKITIQNPSSLPLQLLGAMVPCTSCGCASAEGLPLHIPAGQQGSFTILFKATKPGKFNTEIELYTDQPGQTKIKMPLRGTVKANTKVEQQK</sequence>
<reference evidence="1 2" key="1">
    <citation type="submission" date="2019-03" db="EMBL/GenBank/DDBJ databases">
        <title>Deep-cultivation of Planctomycetes and their phenomic and genomic characterization uncovers novel biology.</title>
        <authorList>
            <person name="Wiegand S."/>
            <person name="Jogler M."/>
            <person name="Boedeker C."/>
            <person name="Pinto D."/>
            <person name="Vollmers J."/>
            <person name="Rivas-Marin E."/>
            <person name="Kohn T."/>
            <person name="Peeters S.H."/>
            <person name="Heuer A."/>
            <person name="Rast P."/>
            <person name="Oberbeckmann S."/>
            <person name="Bunk B."/>
            <person name="Jeske O."/>
            <person name="Meyerdierks A."/>
            <person name="Storesund J.E."/>
            <person name="Kallscheuer N."/>
            <person name="Luecker S."/>
            <person name="Lage O.M."/>
            <person name="Pohl T."/>
            <person name="Merkel B.J."/>
            <person name="Hornburger P."/>
            <person name="Mueller R.-W."/>
            <person name="Bruemmer F."/>
            <person name="Labrenz M."/>
            <person name="Spormann A.M."/>
            <person name="Op den Camp H."/>
            <person name="Overmann J."/>
            <person name="Amann R."/>
            <person name="Jetten M.S.M."/>
            <person name="Mascher T."/>
            <person name="Medema M.H."/>
            <person name="Devos D.P."/>
            <person name="Kaster A.-K."/>
            <person name="Ovreas L."/>
            <person name="Rohde M."/>
            <person name="Galperin M.Y."/>
            <person name="Jogler C."/>
        </authorList>
    </citation>
    <scope>NUCLEOTIDE SEQUENCE [LARGE SCALE GENOMIC DNA]</scope>
    <source>
        <strain evidence="1 2">Enr10</strain>
    </source>
</reference>
<dbReference type="RefSeq" id="WP_145115784.1">
    <property type="nucleotide sequence ID" value="NZ_CP036277.1"/>
</dbReference>
<organism evidence="1 2">
    <name type="scientific">Gimesia panareensis</name>
    <dbReference type="NCBI Taxonomy" id="2527978"/>
    <lineage>
        <taxon>Bacteria</taxon>
        <taxon>Pseudomonadati</taxon>
        <taxon>Planctomycetota</taxon>
        <taxon>Planctomycetia</taxon>
        <taxon>Planctomycetales</taxon>
        <taxon>Planctomycetaceae</taxon>
        <taxon>Gimesia</taxon>
    </lineage>
</organism>
<accession>A0A517QGH4</accession>
<name>A0A518AG53_9PLAN</name>
<accession>A0A518AG53</accession>
<keyword evidence="2" id="KW-1185">Reference proteome</keyword>
<dbReference type="Gene3D" id="2.60.40.10">
    <property type="entry name" value="Immunoglobulins"/>
    <property type="match status" value="1"/>
</dbReference>
<proteinExistence type="predicted"/>
<dbReference type="InterPro" id="IPR013783">
    <property type="entry name" value="Ig-like_fold"/>
</dbReference>
<dbReference type="Proteomes" id="UP000315647">
    <property type="component" value="Chromosome"/>
</dbReference>
<evidence type="ECO:0000313" key="2">
    <source>
        <dbReference type="Proteomes" id="UP000315647"/>
    </source>
</evidence>